<keyword evidence="3" id="KW-0479">Metal-binding</keyword>
<dbReference type="PRINTS" id="PR00385">
    <property type="entry name" value="P450"/>
</dbReference>
<dbReference type="PANTHER" id="PTHR46696">
    <property type="entry name" value="P450, PUTATIVE (EUROFUNG)-RELATED"/>
    <property type="match status" value="1"/>
</dbReference>
<evidence type="ECO:0000256" key="6">
    <source>
        <dbReference type="ARBA" id="ARBA00023033"/>
    </source>
</evidence>
<reference evidence="7" key="1">
    <citation type="submission" date="2020-05" db="EMBL/GenBank/DDBJ databases">
        <authorList>
            <person name="Chiriac C."/>
            <person name="Salcher M."/>
            <person name="Ghai R."/>
            <person name="Kavagutti S V."/>
        </authorList>
    </citation>
    <scope>NUCLEOTIDE SEQUENCE</scope>
</reference>
<dbReference type="SUPFAM" id="SSF48264">
    <property type="entry name" value="Cytochrome P450"/>
    <property type="match status" value="1"/>
</dbReference>
<comment type="similarity">
    <text evidence="1">Belongs to the cytochrome P450 family.</text>
</comment>
<keyword evidence="5" id="KW-0408">Iron</keyword>
<dbReference type="InterPro" id="IPR001128">
    <property type="entry name" value="Cyt_P450"/>
</dbReference>
<sequence length="412" mass="46146">MTVYEPPVSIYGPVTDWATDFDHADPAYNRNAHAIWSELREACPVAHSDRYGGTWLPVTHETVREIAYDTENFTSRAVVVSTVVPDDPAPIGGAPPITSDPPFHHDARRLLLPPFSPKKIAEWEGEVRILCHSLLDAMEAKIAAGEPVDAALDYAQHIPVNVISRMLGFPLEDDDIFRGFVHDILESINGEPEERIRSFERIDAYLLAQIEDHRANPRDDLTSYLMDVEMYGEKLPDNMVGGVILLLLVAGIDTTWSAIGSSIWHLATHDEDRRRLVADPSLMTTAIEEFLRAYAPVTMARLVAKDHDFHGCPMKKDEWVLLPFPAANLDPAEFADADKVLIDRQENRHAAFGLGIHRCLGSNLARLELRVAVEEFIARFPEFVLDGTVDDVVWSVGQIRGPRELPIRVIRS</sequence>
<evidence type="ECO:0000256" key="5">
    <source>
        <dbReference type="ARBA" id="ARBA00023004"/>
    </source>
</evidence>
<organism evidence="7">
    <name type="scientific">freshwater metagenome</name>
    <dbReference type="NCBI Taxonomy" id="449393"/>
    <lineage>
        <taxon>unclassified sequences</taxon>
        <taxon>metagenomes</taxon>
        <taxon>ecological metagenomes</taxon>
    </lineage>
</organism>
<dbReference type="AlphaFoldDB" id="A0A6J6EMS5"/>
<dbReference type="Pfam" id="PF00067">
    <property type="entry name" value="p450"/>
    <property type="match status" value="1"/>
</dbReference>
<evidence type="ECO:0000256" key="1">
    <source>
        <dbReference type="ARBA" id="ARBA00010617"/>
    </source>
</evidence>
<evidence type="ECO:0000256" key="4">
    <source>
        <dbReference type="ARBA" id="ARBA00023002"/>
    </source>
</evidence>
<evidence type="ECO:0000256" key="2">
    <source>
        <dbReference type="ARBA" id="ARBA00022617"/>
    </source>
</evidence>
<evidence type="ECO:0000256" key="3">
    <source>
        <dbReference type="ARBA" id="ARBA00022723"/>
    </source>
</evidence>
<dbReference type="GO" id="GO:0016705">
    <property type="term" value="F:oxidoreductase activity, acting on paired donors, with incorporation or reduction of molecular oxygen"/>
    <property type="evidence" value="ECO:0007669"/>
    <property type="project" value="InterPro"/>
</dbReference>
<dbReference type="PANTHER" id="PTHR46696:SF6">
    <property type="entry name" value="P450, PUTATIVE (EUROFUNG)-RELATED"/>
    <property type="match status" value="1"/>
</dbReference>
<dbReference type="PRINTS" id="PR00359">
    <property type="entry name" value="BP450"/>
</dbReference>
<dbReference type="InterPro" id="IPR036396">
    <property type="entry name" value="Cyt_P450_sf"/>
</dbReference>
<keyword evidence="2" id="KW-0349">Heme</keyword>
<gene>
    <name evidence="7" type="ORF">UFOPK1722_00588</name>
</gene>
<dbReference type="GO" id="GO:0004497">
    <property type="term" value="F:monooxygenase activity"/>
    <property type="evidence" value="ECO:0007669"/>
    <property type="project" value="UniProtKB-KW"/>
</dbReference>
<dbReference type="PROSITE" id="PS00086">
    <property type="entry name" value="CYTOCHROME_P450"/>
    <property type="match status" value="1"/>
</dbReference>
<dbReference type="EMBL" id="CAEZTS010000037">
    <property type="protein sequence ID" value="CAB4574268.1"/>
    <property type="molecule type" value="Genomic_DNA"/>
</dbReference>
<accession>A0A6J6EMS5</accession>
<dbReference type="InterPro" id="IPR002397">
    <property type="entry name" value="Cyt_P450_B"/>
</dbReference>
<dbReference type="FunFam" id="1.10.630.10:FF:000018">
    <property type="entry name" value="Cytochrome P450 monooxygenase"/>
    <property type="match status" value="1"/>
</dbReference>
<evidence type="ECO:0000313" key="7">
    <source>
        <dbReference type="EMBL" id="CAB4574268.1"/>
    </source>
</evidence>
<dbReference type="InterPro" id="IPR017972">
    <property type="entry name" value="Cyt_P450_CS"/>
</dbReference>
<dbReference type="GO" id="GO:0005506">
    <property type="term" value="F:iron ion binding"/>
    <property type="evidence" value="ECO:0007669"/>
    <property type="project" value="InterPro"/>
</dbReference>
<protein>
    <submittedName>
        <fullName evidence="7">Unannotated protein</fullName>
    </submittedName>
</protein>
<proteinExistence type="inferred from homology"/>
<dbReference type="GO" id="GO:0020037">
    <property type="term" value="F:heme binding"/>
    <property type="evidence" value="ECO:0007669"/>
    <property type="project" value="InterPro"/>
</dbReference>
<dbReference type="Gene3D" id="1.10.630.10">
    <property type="entry name" value="Cytochrome P450"/>
    <property type="match status" value="1"/>
</dbReference>
<keyword evidence="4" id="KW-0560">Oxidoreductase</keyword>
<name>A0A6J6EMS5_9ZZZZ</name>
<keyword evidence="6" id="KW-0503">Monooxygenase</keyword>